<keyword evidence="1" id="KW-0472">Membrane</keyword>
<accession>R9PNK8</accession>
<sequence>MGLKQLCAGRPQMRRHFLGLAMLSPKLKFIFTIDKLLAYANNLLMFIFGICYK</sequence>
<evidence type="ECO:0000313" key="3">
    <source>
        <dbReference type="Proteomes" id="UP000014461"/>
    </source>
</evidence>
<organism evidence="2 3">
    <name type="scientific">Agarivorans albus MKT 106</name>
    <dbReference type="NCBI Taxonomy" id="1331007"/>
    <lineage>
        <taxon>Bacteria</taxon>
        <taxon>Pseudomonadati</taxon>
        <taxon>Pseudomonadota</taxon>
        <taxon>Gammaproteobacteria</taxon>
        <taxon>Alteromonadales</taxon>
        <taxon>Alteromonadaceae</taxon>
        <taxon>Agarivorans</taxon>
    </lineage>
</organism>
<keyword evidence="1" id="KW-0812">Transmembrane</keyword>
<dbReference type="STRING" id="1331007.AALB_3062"/>
<gene>
    <name evidence="2" type="ORF">AALB_3062</name>
</gene>
<keyword evidence="1" id="KW-1133">Transmembrane helix</keyword>
<keyword evidence="3" id="KW-1185">Reference proteome</keyword>
<evidence type="ECO:0000256" key="1">
    <source>
        <dbReference type="SAM" id="Phobius"/>
    </source>
</evidence>
<dbReference type="AlphaFoldDB" id="R9PNK8"/>
<dbReference type="Proteomes" id="UP000014461">
    <property type="component" value="Unassembled WGS sequence"/>
</dbReference>
<name>R9PNK8_AGAAL</name>
<evidence type="ECO:0000313" key="2">
    <source>
        <dbReference type="EMBL" id="GAD02982.1"/>
    </source>
</evidence>
<proteinExistence type="predicted"/>
<feature type="transmembrane region" description="Helical" evidence="1">
    <location>
        <begin position="29"/>
        <end position="52"/>
    </location>
</feature>
<dbReference type="EMBL" id="BARX01000022">
    <property type="protein sequence ID" value="GAD02982.1"/>
    <property type="molecule type" value="Genomic_DNA"/>
</dbReference>
<protein>
    <submittedName>
        <fullName evidence="2">Uncharacterized protein</fullName>
    </submittedName>
</protein>
<reference evidence="2" key="1">
    <citation type="journal article" date="2013" name="Genome Announc.">
        <title>Draft Genome Sequence of Agarivorans albus Strain MKT 106T, an Agarolytic Marine Bacterium.</title>
        <authorList>
            <person name="Yasuike M."/>
            <person name="Nakamura Y."/>
            <person name="Kai W."/>
            <person name="Fujiwara A."/>
            <person name="Fukui Y."/>
            <person name="Satomi M."/>
            <person name="Sano M."/>
        </authorList>
    </citation>
    <scope>NUCLEOTIDE SEQUENCE [LARGE SCALE GENOMIC DNA]</scope>
</reference>
<comment type="caution">
    <text evidence="2">The sequence shown here is derived from an EMBL/GenBank/DDBJ whole genome shotgun (WGS) entry which is preliminary data.</text>
</comment>